<keyword evidence="5" id="KW-1185">Reference proteome</keyword>
<feature type="domain" description="DUF5745" evidence="3">
    <location>
        <begin position="53"/>
        <end position="107"/>
    </location>
</feature>
<feature type="compositionally biased region" description="Low complexity" evidence="1">
    <location>
        <begin position="253"/>
        <end position="264"/>
    </location>
</feature>
<feature type="region of interest" description="Disordered" evidence="1">
    <location>
        <begin position="220"/>
        <end position="275"/>
    </location>
</feature>
<feature type="compositionally biased region" description="Polar residues" evidence="1">
    <location>
        <begin position="243"/>
        <end position="252"/>
    </location>
</feature>
<feature type="compositionally biased region" description="Basic and acidic residues" evidence="1">
    <location>
        <begin position="189"/>
        <end position="199"/>
    </location>
</feature>
<feature type="compositionally biased region" description="Basic residues" evidence="1">
    <location>
        <begin position="311"/>
        <end position="322"/>
    </location>
</feature>
<dbReference type="AlphaFoldDB" id="A0A1U7LR46"/>
<dbReference type="Proteomes" id="UP000186594">
    <property type="component" value="Unassembled WGS sequence"/>
</dbReference>
<feature type="compositionally biased region" description="Polar residues" evidence="1">
    <location>
        <begin position="118"/>
        <end position="134"/>
    </location>
</feature>
<organism evidence="4 5">
    <name type="scientific">Neolecta irregularis (strain DAH-3)</name>
    <dbReference type="NCBI Taxonomy" id="1198029"/>
    <lineage>
        <taxon>Eukaryota</taxon>
        <taxon>Fungi</taxon>
        <taxon>Dikarya</taxon>
        <taxon>Ascomycota</taxon>
        <taxon>Taphrinomycotina</taxon>
        <taxon>Neolectales</taxon>
        <taxon>Neolectaceae</taxon>
        <taxon>Neolecta</taxon>
    </lineage>
</organism>
<reference evidence="4 5" key="1">
    <citation type="submission" date="2016-04" db="EMBL/GenBank/DDBJ databases">
        <title>Evolutionary innovation and constraint leading to complex multicellularity in the Ascomycota.</title>
        <authorList>
            <person name="Cisse O."/>
            <person name="Nguyen A."/>
            <person name="Hewitt D.A."/>
            <person name="Jedd G."/>
            <person name="Stajich J.E."/>
        </authorList>
    </citation>
    <scope>NUCLEOTIDE SEQUENCE [LARGE SCALE GENOMIC DNA]</scope>
    <source>
        <strain evidence="4 5">DAH-3</strain>
    </source>
</reference>
<evidence type="ECO:0000313" key="4">
    <source>
        <dbReference type="EMBL" id="OLL25135.1"/>
    </source>
</evidence>
<proteinExistence type="predicted"/>
<dbReference type="OMA" id="SIEWSER"/>
<dbReference type="OrthoDB" id="5407400at2759"/>
<feature type="chain" id="PRO_5013092435" evidence="2">
    <location>
        <begin position="25"/>
        <end position="459"/>
    </location>
</feature>
<evidence type="ECO:0000256" key="1">
    <source>
        <dbReference type="SAM" id="MobiDB-lite"/>
    </source>
</evidence>
<keyword evidence="2" id="KW-0732">Signal</keyword>
<dbReference type="EMBL" id="LXFE01000491">
    <property type="protein sequence ID" value="OLL25135.1"/>
    <property type="molecule type" value="Genomic_DNA"/>
</dbReference>
<evidence type="ECO:0000313" key="5">
    <source>
        <dbReference type="Proteomes" id="UP000186594"/>
    </source>
</evidence>
<feature type="region of interest" description="Disordered" evidence="1">
    <location>
        <begin position="112"/>
        <end position="159"/>
    </location>
</feature>
<feature type="compositionally biased region" description="Basic residues" evidence="1">
    <location>
        <begin position="225"/>
        <end position="240"/>
    </location>
</feature>
<dbReference type="Pfam" id="PF19016">
    <property type="entry name" value="DUF5745"/>
    <property type="match status" value="1"/>
</dbReference>
<name>A0A1U7LR46_NEOID</name>
<gene>
    <name evidence="4" type="ORF">NEOLI_000589</name>
</gene>
<sequence length="459" mass="51429">MVSPTDLLPSFNLLLAALYLPTVAHPLEITPNLLIAFYESLLKSRLPIPIHDRLDNSDSARLRNIKLLIGTAAVDVLNVDLSHIDPVAVVNRNPTAILDLVQVLVGVGRLLRPPNRPPSASVQTRQSYFSNSDPSPSPEQHPHSTPSINESYFSVTTSSGDSTLEDVSIHLPIAGKTTPRPKKISTPRIQRETPRKPSVKDTGTQTFVSGYKIRPQDVALPTTPRKAKSKPQTPRKKRMRSIAIQTCTSSPPSCTGLSYTSSSSREQWSTDEETPRAVRTRRILVKTPKKTPVRPRTALLLKKSLGLAPRKTPKKTPQRTRQHSVYSSESSISIPAYYLSSTSEKSTPDTVKRAFRVDSPYTAALRRRREQAIQEIRHHHTIKKTLPRYSLFRRKQIHGKDSGDRSESDITYTSEDLSALLSSSDLEGRLQKIKIWSRLEEDKQRGLLKELVGPQSRRY</sequence>
<feature type="signal peptide" evidence="2">
    <location>
        <begin position="1"/>
        <end position="24"/>
    </location>
</feature>
<feature type="region of interest" description="Disordered" evidence="1">
    <location>
        <begin position="174"/>
        <end position="203"/>
    </location>
</feature>
<dbReference type="InterPro" id="IPR044039">
    <property type="entry name" value="DUF5745"/>
</dbReference>
<feature type="region of interest" description="Disordered" evidence="1">
    <location>
        <begin position="308"/>
        <end position="327"/>
    </location>
</feature>
<protein>
    <submittedName>
        <fullName evidence="4">Centrosomal protein</fullName>
    </submittedName>
</protein>
<feature type="compositionally biased region" description="Polar residues" evidence="1">
    <location>
        <begin position="143"/>
        <end position="159"/>
    </location>
</feature>
<evidence type="ECO:0000259" key="3">
    <source>
        <dbReference type="Pfam" id="PF19016"/>
    </source>
</evidence>
<accession>A0A1U7LR46</accession>
<evidence type="ECO:0000256" key="2">
    <source>
        <dbReference type="SAM" id="SignalP"/>
    </source>
</evidence>
<comment type="caution">
    <text evidence="4">The sequence shown here is derived from an EMBL/GenBank/DDBJ whole genome shotgun (WGS) entry which is preliminary data.</text>
</comment>